<evidence type="ECO:0000256" key="2">
    <source>
        <dbReference type="SAM" id="SignalP"/>
    </source>
</evidence>
<sequence length="229" mass="24610">MEKRVKTYQTILLALLLTASSCGTTNTGAILGGASLGGNVGSALGGLIGDSRHGWRGSYRGSAIGSIAGTLAGAAIGGALTAPRQREKSEDGVYQHEQSQEPAYSPAAPVRQQSFYTLQIRNIRFIDENRNHIIEAKENSKVIFEIMNEGSEPAYNVIPSVTETTGMKNIHISPSIMVEEILPHNGIKYTATISAGKRLKDGNIILRLAVTDSYGQEYASQEFSLPTQR</sequence>
<reference evidence="4" key="1">
    <citation type="journal article" date="2021" name="PeerJ">
        <title>Extensive microbial diversity within the chicken gut microbiome revealed by metagenomics and culture.</title>
        <authorList>
            <person name="Gilroy R."/>
            <person name="Ravi A."/>
            <person name="Getino M."/>
            <person name="Pursley I."/>
            <person name="Horton D.L."/>
            <person name="Alikhan N.F."/>
            <person name="Baker D."/>
            <person name="Gharbi K."/>
            <person name="Hall N."/>
            <person name="Watson M."/>
            <person name="Adriaenssens E.M."/>
            <person name="Foster-Nyarko E."/>
            <person name="Jarju S."/>
            <person name="Secka A."/>
            <person name="Antonio M."/>
            <person name="Oren A."/>
            <person name="Chaudhuri R.R."/>
            <person name="La Ragione R."/>
            <person name="Hildebrand F."/>
            <person name="Pallen M.J."/>
        </authorList>
    </citation>
    <scope>NUCLEOTIDE SEQUENCE</scope>
    <source>
        <strain evidence="4">8470</strain>
    </source>
</reference>
<dbReference type="Pfam" id="PF13488">
    <property type="entry name" value="Gly-zipper_Omp"/>
    <property type="match status" value="1"/>
</dbReference>
<feature type="region of interest" description="Disordered" evidence="1">
    <location>
        <begin position="81"/>
        <end position="106"/>
    </location>
</feature>
<feature type="chain" id="PRO_5044224503" evidence="2">
    <location>
        <begin position="25"/>
        <end position="229"/>
    </location>
</feature>
<dbReference type="EMBL" id="JAHLFJ010000119">
    <property type="protein sequence ID" value="MBU3857392.1"/>
    <property type="molecule type" value="Genomic_DNA"/>
</dbReference>
<feature type="compositionally biased region" description="Basic and acidic residues" evidence="1">
    <location>
        <begin position="84"/>
        <end position="94"/>
    </location>
</feature>
<protein>
    <submittedName>
        <fullName evidence="4">Glycine zipper family protein</fullName>
    </submittedName>
</protein>
<dbReference type="Proteomes" id="UP000784286">
    <property type="component" value="Unassembled WGS sequence"/>
</dbReference>
<feature type="signal peptide" evidence="2">
    <location>
        <begin position="1"/>
        <end position="24"/>
    </location>
</feature>
<comment type="caution">
    <text evidence="4">The sequence shown here is derived from an EMBL/GenBank/DDBJ whole genome shotgun (WGS) entry which is preliminary data.</text>
</comment>
<dbReference type="PROSITE" id="PS51257">
    <property type="entry name" value="PROKAR_LIPOPROTEIN"/>
    <property type="match status" value="1"/>
</dbReference>
<dbReference type="InterPro" id="IPR039567">
    <property type="entry name" value="Gly-zipper"/>
</dbReference>
<evidence type="ECO:0000313" key="4">
    <source>
        <dbReference type="EMBL" id="MBU3857392.1"/>
    </source>
</evidence>
<evidence type="ECO:0000259" key="3">
    <source>
        <dbReference type="Pfam" id="PF13488"/>
    </source>
</evidence>
<evidence type="ECO:0000256" key="1">
    <source>
        <dbReference type="SAM" id="MobiDB-lite"/>
    </source>
</evidence>
<reference evidence="4" key="2">
    <citation type="submission" date="2021-04" db="EMBL/GenBank/DDBJ databases">
        <authorList>
            <person name="Gilroy R."/>
        </authorList>
    </citation>
    <scope>NUCLEOTIDE SEQUENCE</scope>
    <source>
        <strain evidence="4">8470</strain>
    </source>
</reference>
<feature type="domain" description="Glycine zipper" evidence="3">
    <location>
        <begin position="37"/>
        <end position="81"/>
    </location>
</feature>
<accession>A0A948TQL7</accession>
<name>A0A948TQL7_9BACT</name>
<evidence type="ECO:0000313" key="5">
    <source>
        <dbReference type="Proteomes" id="UP000784286"/>
    </source>
</evidence>
<dbReference type="AlphaFoldDB" id="A0A948TQL7"/>
<gene>
    <name evidence="4" type="ORF">H9928_12830</name>
</gene>
<keyword evidence="2" id="KW-0732">Signal</keyword>
<organism evidence="4 5">
    <name type="scientific">Candidatus Phocaeicola excrementipullorum</name>
    <dbReference type="NCBI Taxonomy" id="2838731"/>
    <lineage>
        <taxon>Bacteria</taxon>
        <taxon>Pseudomonadati</taxon>
        <taxon>Bacteroidota</taxon>
        <taxon>Bacteroidia</taxon>
        <taxon>Bacteroidales</taxon>
        <taxon>Bacteroidaceae</taxon>
        <taxon>Phocaeicola</taxon>
    </lineage>
</organism>
<proteinExistence type="predicted"/>